<keyword evidence="1" id="KW-0732">Signal</keyword>
<keyword evidence="4" id="KW-1185">Reference proteome</keyword>
<feature type="chain" id="PRO_5020319343" description="FlgO domain-containing protein" evidence="1">
    <location>
        <begin position="22"/>
        <end position="179"/>
    </location>
</feature>
<reference evidence="3 4" key="1">
    <citation type="submission" date="2019-03" db="EMBL/GenBank/DDBJ databases">
        <title>Freshwater and sediment microbial communities from various areas in North America, analyzing microbe dynamics in response to fracking.</title>
        <authorList>
            <person name="Lamendella R."/>
        </authorList>
    </citation>
    <scope>NUCLEOTIDE SEQUENCE [LARGE SCALE GENOMIC DNA]</scope>
    <source>
        <strain evidence="3 4">1_TX</strain>
    </source>
</reference>
<feature type="signal peptide" evidence="1">
    <location>
        <begin position="1"/>
        <end position="21"/>
    </location>
</feature>
<dbReference type="Proteomes" id="UP000295150">
    <property type="component" value="Unassembled WGS sequence"/>
</dbReference>
<comment type="caution">
    <text evidence="3">The sequence shown here is derived from an EMBL/GenBank/DDBJ whole genome shotgun (WGS) entry which is preliminary data.</text>
</comment>
<proteinExistence type="predicted"/>
<gene>
    <name evidence="3" type="ORF">DFO68_101340</name>
</gene>
<dbReference type="PROSITE" id="PS51257">
    <property type="entry name" value="PROKAR_LIPOPROTEIN"/>
    <property type="match status" value="1"/>
</dbReference>
<evidence type="ECO:0000256" key="1">
    <source>
        <dbReference type="SAM" id="SignalP"/>
    </source>
</evidence>
<dbReference type="OrthoDB" id="8479562at2"/>
<dbReference type="Pfam" id="PF17680">
    <property type="entry name" value="FlgO"/>
    <property type="match status" value="1"/>
</dbReference>
<evidence type="ECO:0000313" key="4">
    <source>
        <dbReference type="Proteomes" id="UP000295150"/>
    </source>
</evidence>
<organism evidence="3 4">
    <name type="scientific">Halomonas ventosae</name>
    <dbReference type="NCBI Taxonomy" id="229007"/>
    <lineage>
        <taxon>Bacteria</taxon>
        <taxon>Pseudomonadati</taxon>
        <taxon>Pseudomonadota</taxon>
        <taxon>Gammaproteobacteria</taxon>
        <taxon>Oceanospirillales</taxon>
        <taxon>Halomonadaceae</taxon>
        <taxon>Halomonas</taxon>
    </lineage>
</organism>
<evidence type="ECO:0000259" key="2">
    <source>
        <dbReference type="Pfam" id="PF17680"/>
    </source>
</evidence>
<dbReference type="InterPro" id="IPR041215">
    <property type="entry name" value="FlgO_dom"/>
</dbReference>
<protein>
    <recommendedName>
        <fullName evidence="2">FlgO domain-containing protein</fullName>
    </recommendedName>
</protein>
<evidence type="ECO:0000313" key="3">
    <source>
        <dbReference type="EMBL" id="TDO16807.1"/>
    </source>
</evidence>
<dbReference type="AlphaFoldDB" id="A0A4R6I648"/>
<feature type="domain" description="FlgO" evidence="2">
    <location>
        <begin position="42"/>
        <end position="169"/>
    </location>
</feature>
<name>A0A4R6I648_9GAMM</name>
<dbReference type="RefSeq" id="WP_133481410.1">
    <property type="nucleotide sequence ID" value="NZ_SNWH01000001.1"/>
</dbReference>
<dbReference type="EMBL" id="SNWH01000001">
    <property type="protein sequence ID" value="TDO16807.1"/>
    <property type="molecule type" value="Genomic_DNA"/>
</dbReference>
<accession>A0A4R6I648</accession>
<sequence length="179" mass="19288">MPYPLRLACLLLVLLSLTACANHQGALHNAPPPPGLADALDKAINQMVEDFPELTQQGPMITASFINVEGVGRTAPFDRIAAELSAAALARAGVPVREVLLDGGQLIEISVDAGLLTRQVRYLGNRPDAQSLLMGTYALGHDHLYLALRVVELRSDRFLASRGLTLPLDGNLRQLLHAR</sequence>